<dbReference type="EMBL" id="JBCGBO010000003">
    <property type="protein sequence ID" value="KAK9215356.1"/>
    <property type="molecule type" value="Genomic_DNA"/>
</dbReference>
<proteinExistence type="predicted"/>
<dbReference type="AlphaFoldDB" id="A0AAP0QU55"/>
<sequence length="67" mass="7758">MKKALLKLIFLVVVLIATASCKNLYLISIHIYFFFSEDFLTKQLKPLFFFKNCFSAPKFNSIMSLTA</sequence>
<comment type="caution">
    <text evidence="1">The sequence shown here is derived from an EMBL/GenBank/DDBJ whole genome shotgun (WGS) entry which is preliminary data.</text>
</comment>
<dbReference type="Proteomes" id="UP001428341">
    <property type="component" value="Unassembled WGS sequence"/>
</dbReference>
<evidence type="ECO:0008006" key="3">
    <source>
        <dbReference type="Google" id="ProtNLM"/>
    </source>
</evidence>
<evidence type="ECO:0000313" key="2">
    <source>
        <dbReference type="Proteomes" id="UP001428341"/>
    </source>
</evidence>
<accession>A0AAP0QU55</accession>
<name>A0AAP0QU55_9ROSI</name>
<organism evidence="1 2">
    <name type="scientific">Citrus x changshan-huyou</name>
    <dbReference type="NCBI Taxonomy" id="2935761"/>
    <lineage>
        <taxon>Eukaryota</taxon>
        <taxon>Viridiplantae</taxon>
        <taxon>Streptophyta</taxon>
        <taxon>Embryophyta</taxon>
        <taxon>Tracheophyta</taxon>
        <taxon>Spermatophyta</taxon>
        <taxon>Magnoliopsida</taxon>
        <taxon>eudicotyledons</taxon>
        <taxon>Gunneridae</taxon>
        <taxon>Pentapetalae</taxon>
        <taxon>rosids</taxon>
        <taxon>malvids</taxon>
        <taxon>Sapindales</taxon>
        <taxon>Rutaceae</taxon>
        <taxon>Aurantioideae</taxon>
        <taxon>Citrus</taxon>
    </lineage>
</organism>
<protein>
    <recommendedName>
        <fullName evidence="3">Lipoprotein</fullName>
    </recommendedName>
</protein>
<gene>
    <name evidence="1" type="ORF">WN944_007361</name>
</gene>
<evidence type="ECO:0000313" key="1">
    <source>
        <dbReference type="EMBL" id="KAK9215356.1"/>
    </source>
</evidence>
<keyword evidence="2" id="KW-1185">Reference proteome</keyword>
<reference evidence="1 2" key="1">
    <citation type="submission" date="2024-05" db="EMBL/GenBank/DDBJ databases">
        <title>Haplotype-resolved chromosome-level genome assembly of Huyou (Citrus changshanensis).</title>
        <authorList>
            <person name="Miao C."/>
            <person name="Chen W."/>
            <person name="Wu Y."/>
            <person name="Wang L."/>
            <person name="Zhao S."/>
            <person name="Grierson D."/>
            <person name="Xu C."/>
            <person name="Chen K."/>
        </authorList>
    </citation>
    <scope>NUCLEOTIDE SEQUENCE [LARGE SCALE GENOMIC DNA]</scope>
    <source>
        <strain evidence="1">01-14</strain>
        <tissue evidence="1">Leaf</tissue>
    </source>
</reference>
<dbReference type="PROSITE" id="PS51257">
    <property type="entry name" value="PROKAR_LIPOPROTEIN"/>
    <property type="match status" value="1"/>
</dbReference>